<gene>
    <name evidence="1" type="primary">pilM</name>
    <name evidence="1" type="ORF">E6H03_13065</name>
</gene>
<dbReference type="InterPro" id="IPR043129">
    <property type="entry name" value="ATPase_NBD"/>
</dbReference>
<reference evidence="1 2" key="1">
    <citation type="journal article" date="2019" name="Nat. Microbiol.">
        <title>Mediterranean grassland soil C-N compound turnover is dependent on rainfall and depth, and is mediated by genomically divergent microorganisms.</title>
        <authorList>
            <person name="Diamond S."/>
            <person name="Andeer P.F."/>
            <person name="Li Z."/>
            <person name="Crits-Christoph A."/>
            <person name="Burstein D."/>
            <person name="Anantharaman K."/>
            <person name="Lane K.R."/>
            <person name="Thomas B.C."/>
            <person name="Pan C."/>
            <person name="Northen T.R."/>
            <person name="Banfield J.F."/>
        </authorList>
    </citation>
    <scope>NUCLEOTIDE SEQUENCE [LARGE SCALE GENOMIC DNA]</scope>
    <source>
        <strain evidence="1">NP_6</strain>
    </source>
</reference>
<dbReference type="SUPFAM" id="SSF53067">
    <property type="entry name" value="Actin-like ATPase domain"/>
    <property type="match status" value="2"/>
</dbReference>
<dbReference type="Proteomes" id="UP000318093">
    <property type="component" value="Unassembled WGS sequence"/>
</dbReference>
<dbReference type="Gene3D" id="3.30.420.40">
    <property type="match status" value="2"/>
</dbReference>
<evidence type="ECO:0000313" key="1">
    <source>
        <dbReference type="EMBL" id="TMI77896.1"/>
    </source>
</evidence>
<dbReference type="InterPro" id="IPR005883">
    <property type="entry name" value="PilM"/>
</dbReference>
<dbReference type="Pfam" id="PF11104">
    <property type="entry name" value="PilM_2"/>
    <property type="match status" value="1"/>
</dbReference>
<dbReference type="PIRSF" id="PIRSF019169">
    <property type="entry name" value="PilM"/>
    <property type="match status" value="1"/>
</dbReference>
<dbReference type="InterPro" id="IPR050696">
    <property type="entry name" value="FtsA/MreB"/>
</dbReference>
<dbReference type="AlphaFoldDB" id="A0A537J4B8"/>
<accession>A0A537J4B8</accession>
<dbReference type="PANTHER" id="PTHR32432:SF3">
    <property type="entry name" value="ETHANOLAMINE UTILIZATION PROTEIN EUTJ"/>
    <property type="match status" value="1"/>
</dbReference>
<name>A0A537J4B8_9BACT</name>
<dbReference type="EMBL" id="VBAN01000470">
    <property type="protein sequence ID" value="TMI77896.1"/>
    <property type="molecule type" value="Genomic_DNA"/>
</dbReference>
<dbReference type="CDD" id="cd24049">
    <property type="entry name" value="ASKHA_NBD_PilM"/>
    <property type="match status" value="1"/>
</dbReference>
<organism evidence="1 2">
    <name type="scientific">Candidatus Segetimicrobium genomatis</name>
    <dbReference type="NCBI Taxonomy" id="2569760"/>
    <lineage>
        <taxon>Bacteria</taxon>
        <taxon>Bacillati</taxon>
        <taxon>Candidatus Sysuimicrobiota</taxon>
        <taxon>Candidatus Sysuimicrobiia</taxon>
        <taxon>Candidatus Sysuimicrobiales</taxon>
        <taxon>Candidatus Segetimicrobiaceae</taxon>
        <taxon>Candidatus Segetimicrobium</taxon>
    </lineage>
</organism>
<protein>
    <submittedName>
        <fullName evidence="1">Type IV pilus assembly protein PilM</fullName>
    </submittedName>
</protein>
<sequence>MGLFGSRSSIGLDLGSHTLKAVEVVPAGGSRRKVARIGVTPTPQGAIADGAAASADVLGMAIRNLLTTAGIKGNRVVTALGGEAVIVRELKLPDMPEAELEQAVAYEAERYLPYGVKEVSRDFQVLGKAAEEGQVEILLVAARKEVVDRQLAALHTIGLSASILDVAPFSMLRSVGRRDGQAQGTIIYVDLGAESSDIIIMEGERLRLARNISTGGTAVTKAIADALSLEFSAAQTLKEERAQLLLEGQQPGDNTLVQVHEAILPVINSIFTEVRRSLDYYQTRSRGQAVSKVMLTGGTAKLKNLAPFLSEELGLPVEIGNPFASCSADAFPKEYLSDVGPMMAVAVGLALRGE</sequence>
<comment type="caution">
    <text evidence="1">The sequence shown here is derived from an EMBL/GenBank/DDBJ whole genome shotgun (WGS) entry which is preliminary data.</text>
</comment>
<evidence type="ECO:0000313" key="2">
    <source>
        <dbReference type="Proteomes" id="UP000318093"/>
    </source>
</evidence>
<dbReference type="Gene3D" id="3.30.1490.300">
    <property type="match status" value="1"/>
</dbReference>
<dbReference type="PANTHER" id="PTHR32432">
    <property type="entry name" value="CELL DIVISION PROTEIN FTSA-RELATED"/>
    <property type="match status" value="1"/>
</dbReference>
<proteinExistence type="predicted"/>
<dbReference type="NCBIfam" id="TIGR01175">
    <property type="entry name" value="pilM"/>
    <property type="match status" value="1"/>
</dbReference>